<feature type="region of interest" description="Disordered" evidence="1">
    <location>
        <begin position="18"/>
        <end position="41"/>
    </location>
</feature>
<reference evidence="4 5" key="1">
    <citation type="submission" date="2023-10" db="EMBL/GenBank/DDBJ databases">
        <title>Bacteria for the degradation of biodegradable plastic PBAT(Polybutylene adipate terephthalate).</title>
        <authorList>
            <person name="Weon H.-Y."/>
            <person name="Yeon J."/>
        </authorList>
    </citation>
    <scope>NUCLEOTIDE SEQUENCE [LARGE SCALE GENOMIC DNA]</scope>
    <source>
        <strain evidence="4 5">SBD 7-3</strain>
    </source>
</reference>
<dbReference type="GO" id="GO:0071111">
    <property type="term" value="F:cyclic-guanylate-specific phosphodiesterase activity"/>
    <property type="evidence" value="ECO:0007669"/>
    <property type="project" value="UniProtKB-EC"/>
</dbReference>
<dbReference type="SMART" id="SM00052">
    <property type="entry name" value="EAL"/>
    <property type="match status" value="1"/>
</dbReference>
<dbReference type="EMBL" id="CP136336">
    <property type="protein sequence ID" value="WOB06812.1"/>
    <property type="molecule type" value="Genomic_DNA"/>
</dbReference>
<dbReference type="Gene3D" id="3.30.70.270">
    <property type="match status" value="1"/>
</dbReference>
<dbReference type="CDD" id="cd01948">
    <property type="entry name" value="EAL"/>
    <property type="match status" value="1"/>
</dbReference>
<feature type="compositionally biased region" description="Low complexity" evidence="1">
    <location>
        <begin position="18"/>
        <end position="29"/>
    </location>
</feature>
<organism evidence="4 5">
    <name type="scientific">Piscinibacter gummiphilus</name>
    <dbReference type="NCBI Taxonomy" id="946333"/>
    <lineage>
        <taxon>Bacteria</taxon>
        <taxon>Pseudomonadati</taxon>
        <taxon>Pseudomonadota</taxon>
        <taxon>Betaproteobacteria</taxon>
        <taxon>Burkholderiales</taxon>
        <taxon>Sphaerotilaceae</taxon>
        <taxon>Piscinibacter</taxon>
    </lineage>
</organism>
<evidence type="ECO:0000313" key="5">
    <source>
        <dbReference type="Proteomes" id="UP001303946"/>
    </source>
</evidence>
<sequence length="483" mass="52170">MKLPTPRSVLSALRARLAPGAGGEPSPAAVNPRALDGTNDPLTGLPGLTAFEGLLAQATRQADAASTQLALLFVNLDDLKSVNIAAGRQSGDDVLRQAAKRLRSMVKPFMAARLVGDEFLLLMADDPQPRDASALAQRVQASIGLPFPLERGEVSLSCSIGIAMYPEHGALSTMIAHAQAAMGEAKASGGASHAFFEPRMMRGKRDQLELLQDLRRALSLKQLELYYQPKIHAPSGEITGAEALLRWNHPTRGMVSPGIFIPMAERYGLITQLGSWVIDEACRQAREWRDLGLRLKVAINLSAHQLRQPSLASEIADALNTHQINPDLITCEITETSAMEDVATTVRVLGQLDALGVHISIDDFGTGHSSLSYLRTLPADELKIDRSFVLDLETSEDARKVALAVVNLAKALDLKVVAEGVETEGQNRILRDMGCDQLQGYLFAKPMSAKAIALWAMEDEGPRAMAFRASVFKPTGFRDTAPS</sequence>
<dbReference type="SUPFAM" id="SSF55073">
    <property type="entry name" value="Nucleotide cyclase"/>
    <property type="match status" value="1"/>
</dbReference>
<feature type="domain" description="GGDEF" evidence="3">
    <location>
        <begin position="67"/>
        <end position="198"/>
    </location>
</feature>
<dbReference type="Pfam" id="PF00563">
    <property type="entry name" value="EAL"/>
    <property type="match status" value="1"/>
</dbReference>
<protein>
    <submittedName>
        <fullName evidence="4">Bifunctional diguanylate cyclase/phosphodiesterase</fullName>
        <ecNumber evidence="4">2.7.7.65</ecNumber>
        <ecNumber evidence="4">3.1.4.52</ecNumber>
    </submittedName>
</protein>
<dbReference type="EC" id="2.7.7.65" evidence="4"/>
<dbReference type="NCBIfam" id="TIGR00254">
    <property type="entry name" value="GGDEF"/>
    <property type="match status" value="1"/>
</dbReference>
<gene>
    <name evidence="4" type="ORF">RXV79_18025</name>
</gene>
<dbReference type="InterPro" id="IPR000160">
    <property type="entry name" value="GGDEF_dom"/>
</dbReference>
<feature type="domain" description="EAL" evidence="2">
    <location>
        <begin position="207"/>
        <end position="460"/>
    </location>
</feature>
<proteinExistence type="predicted"/>
<dbReference type="Pfam" id="PF00990">
    <property type="entry name" value="GGDEF"/>
    <property type="match status" value="1"/>
</dbReference>
<dbReference type="PROSITE" id="PS50887">
    <property type="entry name" value="GGDEF"/>
    <property type="match status" value="1"/>
</dbReference>
<dbReference type="Gene3D" id="3.20.20.450">
    <property type="entry name" value="EAL domain"/>
    <property type="match status" value="1"/>
</dbReference>
<dbReference type="PROSITE" id="PS50883">
    <property type="entry name" value="EAL"/>
    <property type="match status" value="1"/>
</dbReference>
<dbReference type="SMART" id="SM00267">
    <property type="entry name" value="GGDEF"/>
    <property type="match status" value="1"/>
</dbReference>
<evidence type="ECO:0000259" key="2">
    <source>
        <dbReference type="PROSITE" id="PS50883"/>
    </source>
</evidence>
<dbReference type="InterPro" id="IPR035919">
    <property type="entry name" value="EAL_sf"/>
</dbReference>
<dbReference type="InterPro" id="IPR029787">
    <property type="entry name" value="Nucleotide_cyclase"/>
</dbReference>
<keyword evidence="4" id="KW-0548">Nucleotidyltransferase</keyword>
<dbReference type="PANTHER" id="PTHR44757">
    <property type="entry name" value="DIGUANYLATE CYCLASE DGCP"/>
    <property type="match status" value="1"/>
</dbReference>
<evidence type="ECO:0000313" key="4">
    <source>
        <dbReference type="EMBL" id="WOB06812.1"/>
    </source>
</evidence>
<dbReference type="PANTHER" id="PTHR44757:SF2">
    <property type="entry name" value="BIOFILM ARCHITECTURE MAINTENANCE PROTEIN MBAA"/>
    <property type="match status" value="1"/>
</dbReference>
<dbReference type="InterPro" id="IPR001633">
    <property type="entry name" value="EAL_dom"/>
</dbReference>
<evidence type="ECO:0000256" key="1">
    <source>
        <dbReference type="SAM" id="MobiDB-lite"/>
    </source>
</evidence>
<dbReference type="EC" id="3.1.4.52" evidence="4"/>
<keyword evidence="4" id="KW-0808">Transferase</keyword>
<evidence type="ECO:0000259" key="3">
    <source>
        <dbReference type="PROSITE" id="PS50887"/>
    </source>
</evidence>
<keyword evidence="5" id="KW-1185">Reference proteome</keyword>
<dbReference type="InterPro" id="IPR043128">
    <property type="entry name" value="Rev_trsase/Diguanyl_cyclase"/>
</dbReference>
<dbReference type="CDD" id="cd01949">
    <property type="entry name" value="GGDEF"/>
    <property type="match status" value="1"/>
</dbReference>
<keyword evidence="4" id="KW-0378">Hydrolase</keyword>
<dbReference type="Proteomes" id="UP001303946">
    <property type="component" value="Chromosome"/>
</dbReference>
<dbReference type="SUPFAM" id="SSF141868">
    <property type="entry name" value="EAL domain-like"/>
    <property type="match status" value="1"/>
</dbReference>
<dbReference type="InterPro" id="IPR052155">
    <property type="entry name" value="Biofilm_reg_signaling"/>
</dbReference>
<dbReference type="RefSeq" id="WP_316699458.1">
    <property type="nucleotide sequence ID" value="NZ_CP136336.1"/>
</dbReference>
<dbReference type="GO" id="GO:0052621">
    <property type="term" value="F:diguanylate cyclase activity"/>
    <property type="evidence" value="ECO:0007669"/>
    <property type="project" value="UniProtKB-EC"/>
</dbReference>
<accession>A0ABZ0CPA7</accession>
<name>A0ABZ0CPA7_9BURK</name>